<comment type="caution">
    <text evidence="2">The sequence shown here is derived from an EMBL/GenBank/DDBJ whole genome shotgun (WGS) entry which is preliminary data.</text>
</comment>
<organism evidence="2 3">
    <name type="scientific">Fulvivirga marina</name>
    <dbReference type="NCBI Taxonomy" id="2494733"/>
    <lineage>
        <taxon>Bacteria</taxon>
        <taxon>Pseudomonadati</taxon>
        <taxon>Bacteroidota</taxon>
        <taxon>Cytophagia</taxon>
        <taxon>Cytophagales</taxon>
        <taxon>Fulvivirgaceae</taxon>
        <taxon>Fulvivirga</taxon>
    </lineage>
</organism>
<evidence type="ECO:0000313" key="3">
    <source>
        <dbReference type="Proteomes" id="UP000614216"/>
    </source>
</evidence>
<dbReference type="RefSeq" id="WP_202854426.1">
    <property type="nucleotide sequence ID" value="NZ_JAEUGD010000002.1"/>
</dbReference>
<feature type="chain" id="PRO_5037105633" evidence="1">
    <location>
        <begin position="25"/>
        <end position="278"/>
    </location>
</feature>
<accession>A0A937FV44</accession>
<dbReference type="AlphaFoldDB" id="A0A937FV44"/>
<proteinExistence type="predicted"/>
<evidence type="ECO:0000313" key="2">
    <source>
        <dbReference type="EMBL" id="MBL6444885.1"/>
    </source>
</evidence>
<dbReference type="EMBL" id="JAEUGD010000002">
    <property type="protein sequence ID" value="MBL6444885.1"/>
    <property type="molecule type" value="Genomic_DNA"/>
</dbReference>
<sequence length="278" mass="31784">MLKFKLIGLVVVLKSMLVNTFHPAPDKFQANHGEYKKSSLAVMKGFFESSGLEIYQDSLLLTHNDSGGNEALFVVDFKGRITDTLVIGAKNRDWEDVTKDDKGNYYIGDFGNNANRRKNLVIYKYNAISQKLSEISFRYNDQEKFPPEKRGMNYDVEAMCWHEGAIHLFSKNRGKKLVNHYIVPDEPGVYEINPKETLYLPNQITGADINKSGNMLVLTSYGRIYLFKISDGNSFFEGEYKALRFVRGAQMEGVTFISDTDFVTSNETGRLFCFKRKH</sequence>
<keyword evidence="1" id="KW-0732">Signal</keyword>
<feature type="signal peptide" evidence="1">
    <location>
        <begin position="1"/>
        <end position="24"/>
    </location>
</feature>
<evidence type="ECO:0000256" key="1">
    <source>
        <dbReference type="SAM" id="SignalP"/>
    </source>
</evidence>
<keyword evidence="3" id="KW-1185">Reference proteome</keyword>
<dbReference type="SUPFAM" id="SSF101898">
    <property type="entry name" value="NHL repeat"/>
    <property type="match status" value="1"/>
</dbReference>
<protein>
    <submittedName>
        <fullName evidence="2">Uncharacterized protein</fullName>
    </submittedName>
</protein>
<gene>
    <name evidence="2" type="ORF">JMN32_01100</name>
</gene>
<name>A0A937FV44_9BACT</name>
<dbReference type="Proteomes" id="UP000614216">
    <property type="component" value="Unassembled WGS sequence"/>
</dbReference>
<reference evidence="2" key="1">
    <citation type="submission" date="2021-01" db="EMBL/GenBank/DDBJ databases">
        <title>Fulvivirga kasyanovii gen. nov., sp nov., a novel member of the phylum Bacteroidetes isolated from seawater in a mussel farm.</title>
        <authorList>
            <person name="Zhao L.-H."/>
            <person name="Wang Z.-J."/>
        </authorList>
    </citation>
    <scope>NUCLEOTIDE SEQUENCE</scope>
    <source>
        <strain evidence="2">29W222</strain>
    </source>
</reference>